<name>A0A0V1G9Z7_TRIPS</name>
<accession>A0A0V1G9Z7</accession>
<evidence type="ECO:0000313" key="4">
    <source>
        <dbReference type="Proteomes" id="UP000054826"/>
    </source>
</evidence>
<proteinExistence type="predicted"/>
<protein>
    <submittedName>
        <fullName evidence="2">Uncharacterized protein</fullName>
    </submittedName>
</protein>
<evidence type="ECO:0000313" key="1">
    <source>
        <dbReference type="EMBL" id="KRY94271.1"/>
    </source>
</evidence>
<evidence type="ECO:0000313" key="2">
    <source>
        <dbReference type="EMBL" id="KRY95110.1"/>
    </source>
</evidence>
<feature type="non-terminal residue" evidence="2">
    <location>
        <position position="42"/>
    </location>
</feature>
<dbReference type="EMBL" id="JYDS01005660">
    <property type="protein sequence ID" value="KRY94271.1"/>
    <property type="molecule type" value="Genomic_DNA"/>
</dbReference>
<dbReference type="Proteomes" id="UP000054805">
    <property type="component" value="Unassembled WGS sequence"/>
</dbReference>
<comment type="caution">
    <text evidence="2">The sequence shown here is derived from an EMBL/GenBank/DDBJ whole genome shotgun (WGS) entry which is preliminary data.</text>
</comment>
<dbReference type="AlphaFoldDB" id="A0A0V1G9Z7"/>
<organism evidence="2 4">
    <name type="scientific">Trichinella pseudospiralis</name>
    <name type="common">Parasitic roundworm</name>
    <dbReference type="NCBI Taxonomy" id="6337"/>
    <lineage>
        <taxon>Eukaryota</taxon>
        <taxon>Metazoa</taxon>
        <taxon>Ecdysozoa</taxon>
        <taxon>Nematoda</taxon>
        <taxon>Enoplea</taxon>
        <taxon>Dorylaimia</taxon>
        <taxon>Trichinellida</taxon>
        <taxon>Trichinellidae</taxon>
        <taxon>Trichinella</taxon>
    </lineage>
</organism>
<gene>
    <name evidence="1" type="ORF">T4B_3346</name>
    <name evidence="2" type="ORF">T4C_11197</name>
</gene>
<keyword evidence="3" id="KW-1185">Reference proteome</keyword>
<feature type="non-terminal residue" evidence="2">
    <location>
        <position position="1"/>
    </location>
</feature>
<reference evidence="3 4" key="1">
    <citation type="submission" date="2015-01" db="EMBL/GenBank/DDBJ databases">
        <title>Evolution of Trichinella species and genotypes.</title>
        <authorList>
            <person name="Korhonen P.K."/>
            <person name="Edoardo P."/>
            <person name="Giuseppe L.R."/>
            <person name="Gasser R.B."/>
        </authorList>
    </citation>
    <scope>NUCLEOTIDE SEQUENCE [LARGE SCALE GENOMIC DNA]</scope>
    <source>
        <strain evidence="2">ISS176</strain>
        <strain evidence="1">ISS588</strain>
    </source>
</reference>
<dbReference type="EMBL" id="JYDV01004776">
    <property type="protein sequence ID" value="KRY95110.1"/>
    <property type="molecule type" value="Genomic_DNA"/>
</dbReference>
<dbReference type="Proteomes" id="UP000054826">
    <property type="component" value="Unassembled WGS sequence"/>
</dbReference>
<sequence>LTLTRRQRSRTHPAGRYKCFCLLGENGADQNHSLQHHQGAYC</sequence>
<evidence type="ECO:0000313" key="3">
    <source>
        <dbReference type="Proteomes" id="UP000054805"/>
    </source>
</evidence>